<reference evidence="3 4" key="1">
    <citation type="submission" date="2020-09" db="EMBL/GenBank/DDBJ databases">
        <title>Characterization of Treponema spp. from bovine digital dermatitis in Korea.</title>
        <authorList>
            <person name="Espiritu H.M."/>
            <person name="Cho Y.I."/>
            <person name="Mamuad L."/>
        </authorList>
    </citation>
    <scope>NUCLEOTIDE SEQUENCE [LARGE SCALE GENOMIC DNA]</scope>
    <source>
        <strain evidence="3 4">KS1</strain>
    </source>
</reference>
<dbReference type="Pfam" id="PF03808">
    <property type="entry name" value="Glyco_tran_WecG"/>
    <property type="match status" value="1"/>
</dbReference>
<dbReference type="InterPro" id="IPR004629">
    <property type="entry name" value="WecG_TagA_CpsF"/>
</dbReference>
<evidence type="ECO:0000256" key="1">
    <source>
        <dbReference type="ARBA" id="ARBA00022676"/>
    </source>
</evidence>
<accession>A0A7S7AXU7</accession>
<evidence type="ECO:0000313" key="3">
    <source>
        <dbReference type="EMBL" id="QOW61956.1"/>
    </source>
</evidence>
<dbReference type="Proteomes" id="UP000593915">
    <property type="component" value="Chromosome"/>
</dbReference>
<keyword evidence="2 3" id="KW-0808">Transferase</keyword>
<dbReference type="PANTHER" id="PTHR34136:SF1">
    <property type="entry name" value="UDP-N-ACETYL-D-MANNOSAMINURONIC ACID TRANSFERASE"/>
    <property type="match status" value="1"/>
</dbReference>
<dbReference type="EMBL" id="CP061839">
    <property type="protein sequence ID" value="QOW61956.1"/>
    <property type="molecule type" value="Genomic_DNA"/>
</dbReference>
<dbReference type="RefSeq" id="WP_024465821.1">
    <property type="nucleotide sequence ID" value="NZ_CP061839.1"/>
</dbReference>
<name>A0A7S7AXU7_9SPIR</name>
<evidence type="ECO:0000256" key="2">
    <source>
        <dbReference type="ARBA" id="ARBA00022679"/>
    </source>
</evidence>
<dbReference type="PANTHER" id="PTHR34136">
    <property type="match status" value="1"/>
</dbReference>
<dbReference type="GO" id="GO:0016758">
    <property type="term" value="F:hexosyltransferase activity"/>
    <property type="evidence" value="ECO:0007669"/>
    <property type="project" value="TreeGrafter"/>
</dbReference>
<sequence length="249" mass="29001">MALTRINFLNVPLDVLNEEDIEETVMSLLEKPGPQQVIFMTLWDVLKARRNNEFGNMVQNAALCLPLSKSLIRGAKFLKKEIPVRRQQFSVIIKFLNVIDAHYKSLYLFGGRKESLLAAEKNVKSTFPNIRIVGRFAGHYHKSLEPQIISAMTKAEPSIVIISSGIPGGRKWIYRNREKFKSGIFIRDASVIDIFSKFKNRPSEIPFEKGYDYLIQVLKNPFKIFNIFRYFWYNILLLFYRLFRNKGVN</sequence>
<proteinExistence type="predicted"/>
<keyword evidence="1" id="KW-0328">Glycosyltransferase</keyword>
<gene>
    <name evidence="3" type="ORF">IFE08_06355</name>
</gene>
<evidence type="ECO:0000313" key="4">
    <source>
        <dbReference type="Proteomes" id="UP000593915"/>
    </source>
</evidence>
<protein>
    <submittedName>
        <fullName evidence="3">WecB/TagA/CpsF family glycosyltransferase</fullName>
    </submittedName>
</protein>
<organism evidence="3 4">
    <name type="scientific">Treponema pedis</name>
    <dbReference type="NCBI Taxonomy" id="409322"/>
    <lineage>
        <taxon>Bacteria</taxon>
        <taxon>Pseudomonadati</taxon>
        <taxon>Spirochaetota</taxon>
        <taxon>Spirochaetia</taxon>
        <taxon>Spirochaetales</taxon>
        <taxon>Treponemataceae</taxon>
        <taxon>Treponema</taxon>
    </lineage>
</organism>
<dbReference type="AlphaFoldDB" id="A0A7S7AXU7"/>